<dbReference type="KEGG" id="mmas:MYMAC_006054"/>
<dbReference type="EMBL" id="CP022203">
    <property type="protein sequence ID" value="ATB50398.1"/>
    <property type="molecule type" value="Genomic_DNA"/>
</dbReference>
<keyword evidence="2" id="KW-1185">Reference proteome</keyword>
<name>A0A250K360_9BACT</name>
<dbReference type="OrthoDB" id="5501681at2"/>
<reference evidence="1 2" key="1">
    <citation type="submission" date="2017-06" db="EMBL/GenBank/DDBJ databases">
        <title>Sequencing and comparative analysis of myxobacterial genomes.</title>
        <authorList>
            <person name="Rupp O."/>
            <person name="Goesmann A."/>
            <person name="Sogaard-Andersen L."/>
        </authorList>
    </citation>
    <scope>NUCLEOTIDE SEQUENCE [LARGE SCALE GENOMIC DNA]</scope>
    <source>
        <strain evidence="1 2">DSM 14697</strain>
    </source>
</reference>
<accession>A0A250K360</accession>
<evidence type="ECO:0000313" key="2">
    <source>
        <dbReference type="Proteomes" id="UP000217343"/>
    </source>
</evidence>
<proteinExistence type="predicted"/>
<sequence>MPRRTWRVLLVSGAVDGCAARPERYGFDSATSACRRNPAACARMAGEEAVLPGSRAMRVAASIGTAGDAALRVLRAEERDALEEALSRCAEDARSTVLLERFHGRNPMPAECREVVDRDAHGQPITWAMKLGIEMHRMALDCARQELSQQRPGGFSLEPRYHRNPRTQAWEPLSNKEAQALVVYDFKFPCLGDDPSKWRVYPRGHPHTGRTQKFMYEQAVSAPAFRIIPRWGVLP</sequence>
<dbReference type="RefSeq" id="WP_095960617.1">
    <property type="nucleotide sequence ID" value="NZ_CP022203.1"/>
</dbReference>
<dbReference type="Proteomes" id="UP000217343">
    <property type="component" value="Chromosome"/>
</dbReference>
<dbReference type="AlphaFoldDB" id="A0A250K360"/>
<protein>
    <submittedName>
        <fullName evidence="1">Uncharacterized protein</fullName>
    </submittedName>
</protein>
<gene>
    <name evidence="1" type="ORF">MYMAC_006054</name>
</gene>
<organism evidence="1 2">
    <name type="scientific">Corallococcus macrosporus DSM 14697</name>
    <dbReference type="NCBI Taxonomy" id="1189310"/>
    <lineage>
        <taxon>Bacteria</taxon>
        <taxon>Pseudomonadati</taxon>
        <taxon>Myxococcota</taxon>
        <taxon>Myxococcia</taxon>
        <taxon>Myxococcales</taxon>
        <taxon>Cystobacterineae</taxon>
        <taxon>Myxococcaceae</taxon>
        <taxon>Corallococcus</taxon>
    </lineage>
</organism>
<evidence type="ECO:0000313" key="1">
    <source>
        <dbReference type="EMBL" id="ATB50398.1"/>
    </source>
</evidence>